<dbReference type="InterPro" id="IPR007492">
    <property type="entry name" value="LytTR_DNA-bd_dom"/>
</dbReference>
<feature type="domain" description="Response regulatory" evidence="4">
    <location>
        <begin position="7"/>
        <end position="126"/>
    </location>
</feature>
<dbReference type="EMBL" id="JACOPB010000005">
    <property type="protein sequence ID" value="MBC5708858.1"/>
    <property type="molecule type" value="Genomic_DNA"/>
</dbReference>
<dbReference type="SUPFAM" id="SSF52172">
    <property type="entry name" value="CheY-like"/>
    <property type="match status" value="1"/>
</dbReference>
<dbReference type="Pfam" id="PF04397">
    <property type="entry name" value="LytTR"/>
    <property type="match status" value="1"/>
</dbReference>
<proteinExistence type="predicted"/>
<keyword evidence="7" id="KW-1185">Reference proteome</keyword>
<dbReference type="InterPro" id="IPR001789">
    <property type="entry name" value="Sig_transdc_resp-reg_receiver"/>
</dbReference>
<evidence type="ECO:0000313" key="7">
    <source>
        <dbReference type="Proteomes" id="UP000634672"/>
    </source>
</evidence>
<feature type="domain" description="HTH LytTR-type" evidence="5">
    <location>
        <begin position="170"/>
        <end position="236"/>
    </location>
</feature>
<reference evidence="6 7" key="1">
    <citation type="submission" date="2020-08" db="EMBL/GenBank/DDBJ databases">
        <title>Genome public.</title>
        <authorList>
            <person name="Liu C."/>
            <person name="Sun Q."/>
        </authorList>
    </citation>
    <scope>NUCLEOTIDE SEQUENCE [LARGE SCALE GENOMIC DNA]</scope>
    <source>
        <strain evidence="6 7">NSJ-66</strain>
    </source>
</reference>
<dbReference type="Proteomes" id="UP000634672">
    <property type="component" value="Unassembled WGS sequence"/>
</dbReference>
<dbReference type="SMART" id="SM00850">
    <property type="entry name" value="LytTR"/>
    <property type="match status" value="1"/>
</dbReference>
<dbReference type="Gene3D" id="3.40.50.2300">
    <property type="match status" value="1"/>
</dbReference>
<dbReference type="InterPro" id="IPR011006">
    <property type="entry name" value="CheY-like_superfamily"/>
</dbReference>
<dbReference type="PANTHER" id="PTHR37299">
    <property type="entry name" value="TRANSCRIPTIONAL REGULATOR-RELATED"/>
    <property type="match status" value="1"/>
</dbReference>
<dbReference type="Pfam" id="PF00072">
    <property type="entry name" value="Response_reg"/>
    <property type="match status" value="1"/>
</dbReference>
<dbReference type="Gene3D" id="2.40.50.1020">
    <property type="entry name" value="LytTr DNA-binding domain"/>
    <property type="match status" value="1"/>
</dbReference>
<feature type="modified residue" description="4-aspartylphosphate" evidence="3">
    <location>
        <position position="63"/>
    </location>
</feature>
<evidence type="ECO:0000313" key="6">
    <source>
        <dbReference type="EMBL" id="MBC5708858.1"/>
    </source>
</evidence>
<comment type="function">
    <text evidence="2">May play the central regulatory role in sporulation. It may be an element of the effector pathway responsible for the activation of sporulation genes in response to nutritional stress. Spo0A may act in concert with spo0H (a sigma factor) to control the expression of some genes that are critical to the sporulation process.</text>
</comment>
<dbReference type="PANTHER" id="PTHR37299:SF1">
    <property type="entry name" value="STAGE 0 SPORULATION PROTEIN A HOMOLOG"/>
    <property type="match status" value="1"/>
</dbReference>
<organism evidence="6 7">
    <name type="scientific">Hungatella hominis</name>
    <dbReference type="NCBI Taxonomy" id="2763050"/>
    <lineage>
        <taxon>Bacteria</taxon>
        <taxon>Bacillati</taxon>
        <taxon>Bacillota</taxon>
        <taxon>Clostridia</taxon>
        <taxon>Lachnospirales</taxon>
        <taxon>Lachnospiraceae</taxon>
        <taxon>Hungatella</taxon>
    </lineage>
</organism>
<evidence type="ECO:0000256" key="1">
    <source>
        <dbReference type="ARBA" id="ARBA00018672"/>
    </source>
</evidence>
<keyword evidence="3" id="KW-0597">Phosphoprotein</keyword>
<dbReference type="SMART" id="SM00448">
    <property type="entry name" value="REC"/>
    <property type="match status" value="1"/>
</dbReference>
<evidence type="ECO:0000256" key="3">
    <source>
        <dbReference type="PROSITE-ProRule" id="PRU00169"/>
    </source>
</evidence>
<dbReference type="PROSITE" id="PS50930">
    <property type="entry name" value="HTH_LYTTR"/>
    <property type="match status" value="1"/>
</dbReference>
<evidence type="ECO:0000256" key="2">
    <source>
        <dbReference type="ARBA" id="ARBA00024867"/>
    </source>
</evidence>
<protein>
    <recommendedName>
        <fullName evidence="1">Stage 0 sporulation protein A homolog</fullName>
    </recommendedName>
</protein>
<dbReference type="PROSITE" id="PS50110">
    <property type="entry name" value="RESPONSE_REGULATORY"/>
    <property type="match status" value="1"/>
</dbReference>
<name>A0ABR7H6Z2_9FIRM</name>
<dbReference type="CDD" id="cd00156">
    <property type="entry name" value="REC"/>
    <property type="match status" value="1"/>
</dbReference>
<dbReference type="InterPro" id="IPR046947">
    <property type="entry name" value="LytR-like"/>
</dbReference>
<comment type="caution">
    <text evidence="6">The sequence shown here is derived from an EMBL/GenBank/DDBJ whole genome shotgun (WGS) entry which is preliminary data.</text>
</comment>
<evidence type="ECO:0000259" key="4">
    <source>
        <dbReference type="PROSITE" id="PS50110"/>
    </source>
</evidence>
<evidence type="ECO:0000259" key="5">
    <source>
        <dbReference type="PROSITE" id="PS50930"/>
    </source>
</evidence>
<accession>A0ABR7H6Z2</accession>
<gene>
    <name evidence="6" type="ORF">H8S75_12940</name>
</gene>
<sequence length="242" mass="28558">MSTQNLEIGICDDDPGDLERIRDTLFQCLDVLDEKDAAVHLFTNAEALYRESSRLGFGLVFLDVEMPGWNGFELAERLCLEKTGTSVVFISNHESLVFDSYEYTPLWFVRKRFMERDMLRALRKYQHAAVKKRINYRLKDGFGCQEVLVFDMMYIECWGHSLKFWMADQKHYNVYGSLKPVEEELSKYGFIRIHKNYLVNRQYINEVGSRTVQLCDGTELDLSRSKRRELKEIVSRREGRYV</sequence>
<dbReference type="RefSeq" id="WP_187021990.1">
    <property type="nucleotide sequence ID" value="NZ_JACOPB010000005.1"/>
</dbReference>